<dbReference type="Pfam" id="PF22936">
    <property type="entry name" value="Pol_BBD"/>
    <property type="match status" value="1"/>
</dbReference>
<evidence type="ECO:0000313" key="3">
    <source>
        <dbReference type="Proteomes" id="UP000006174"/>
    </source>
</evidence>
<comment type="caution">
    <text evidence="2">The sequence shown here is derived from an EMBL/GenBank/DDBJ whole genome shotgun (WGS) entry which is preliminary data.</text>
</comment>
<gene>
    <name evidence="2" type="ORF">UHOR_15735</name>
</gene>
<protein>
    <recommendedName>
        <fullName evidence="1">Retrovirus-related Pol polyprotein from transposon TNT 1-94-like beta-barrel domain-containing protein</fullName>
    </recommendedName>
</protein>
<sequence length="132" mass="14587">MDQQSTAWIVDSGATDHVMNDKTILTSSTQCTRFVKTAGRTLIRIMAKGQVIINVNGCKVHLNNVLYVPNASVNLMSVQALANDSRDSSQQQTSKQRHYQNDLTPMININHGNSAMTSSMNDVAILGMIRHR</sequence>
<reference evidence="2 3" key="1">
    <citation type="journal article" date="2012" name="Plant Cell">
        <title>Genome comparison of barley and maize smut fungi reveals targeted loss of RNA silencing components and species-specific presence of transposable elements.</title>
        <authorList>
            <person name="Laurie J.D."/>
            <person name="Ali S."/>
            <person name="Linning R."/>
            <person name="Mannhaupt G."/>
            <person name="Wong P."/>
            <person name="Gueldener U."/>
            <person name="Muensterkoetter M."/>
            <person name="Moore R."/>
            <person name="Kahmann R."/>
            <person name="Bakkeren G."/>
            <person name="Schirawski J."/>
        </authorList>
    </citation>
    <scope>NUCLEOTIDE SEQUENCE [LARGE SCALE GENOMIC DNA]</scope>
    <source>
        <strain evidence="3">Uh4875-4</strain>
    </source>
</reference>
<dbReference type="AlphaFoldDB" id="I2G179"/>
<evidence type="ECO:0000313" key="2">
    <source>
        <dbReference type="EMBL" id="CCF52922.1"/>
    </source>
</evidence>
<dbReference type="Proteomes" id="UP000006174">
    <property type="component" value="Unassembled WGS sequence"/>
</dbReference>
<dbReference type="HOGENOM" id="CLU_1918638_0_0_1"/>
<dbReference type="EMBL" id="CAGI01000178">
    <property type="protein sequence ID" value="CCF52922.1"/>
    <property type="molecule type" value="Genomic_DNA"/>
</dbReference>
<keyword evidence="3" id="KW-1185">Reference proteome</keyword>
<feature type="domain" description="Retrovirus-related Pol polyprotein from transposon TNT 1-94-like beta-barrel" evidence="1">
    <location>
        <begin position="8"/>
        <end position="83"/>
    </location>
</feature>
<accession>I2G179</accession>
<name>I2G179_USTHO</name>
<proteinExistence type="predicted"/>
<evidence type="ECO:0000259" key="1">
    <source>
        <dbReference type="Pfam" id="PF22936"/>
    </source>
</evidence>
<dbReference type="InterPro" id="IPR054722">
    <property type="entry name" value="PolX-like_BBD"/>
</dbReference>
<organism evidence="2 3">
    <name type="scientific">Ustilago hordei</name>
    <name type="common">Barley covered smut fungus</name>
    <dbReference type="NCBI Taxonomy" id="120017"/>
    <lineage>
        <taxon>Eukaryota</taxon>
        <taxon>Fungi</taxon>
        <taxon>Dikarya</taxon>
        <taxon>Basidiomycota</taxon>
        <taxon>Ustilaginomycotina</taxon>
        <taxon>Ustilaginomycetes</taxon>
        <taxon>Ustilaginales</taxon>
        <taxon>Ustilaginaceae</taxon>
        <taxon>Ustilago</taxon>
    </lineage>
</organism>